<evidence type="ECO:0000313" key="5">
    <source>
        <dbReference type="EMBL" id="SQI43533.1"/>
    </source>
</evidence>
<dbReference type="SUPFAM" id="SSF48008">
    <property type="entry name" value="GntR ligand-binding domain-like"/>
    <property type="match status" value="1"/>
</dbReference>
<dbReference type="KEGG" id="lri:NCTC12151_03129"/>
<dbReference type="RefSeq" id="WP_111741465.1">
    <property type="nucleotide sequence ID" value="NZ_LR698987.1"/>
</dbReference>
<evidence type="ECO:0000256" key="2">
    <source>
        <dbReference type="ARBA" id="ARBA00023125"/>
    </source>
</evidence>
<dbReference type="GO" id="GO:0003677">
    <property type="term" value="F:DNA binding"/>
    <property type="evidence" value="ECO:0007669"/>
    <property type="project" value="UniProtKB-KW"/>
</dbReference>
<evidence type="ECO:0000256" key="1">
    <source>
        <dbReference type="ARBA" id="ARBA00023015"/>
    </source>
</evidence>
<dbReference type="SMART" id="SM00895">
    <property type="entry name" value="FCD"/>
    <property type="match status" value="1"/>
</dbReference>
<dbReference type="Pfam" id="PF00392">
    <property type="entry name" value="GntR"/>
    <property type="match status" value="1"/>
</dbReference>
<dbReference type="InterPro" id="IPR036390">
    <property type="entry name" value="WH_DNA-bd_sf"/>
</dbReference>
<evidence type="ECO:0000313" key="6">
    <source>
        <dbReference type="Proteomes" id="UP000249005"/>
    </source>
</evidence>
<proteinExistence type="predicted"/>
<dbReference type="Pfam" id="PF07729">
    <property type="entry name" value="FCD"/>
    <property type="match status" value="1"/>
</dbReference>
<dbReference type="PROSITE" id="PS50949">
    <property type="entry name" value="HTH_GNTR"/>
    <property type="match status" value="1"/>
</dbReference>
<keyword evidence="2" id="KW-0238">DNA-binding</keyword>
<dbReference type="InterPro" id="IPR000524">
    <property type="entry name" value="Tscrpt_reg_HTH_GntR"/>
</dbReference>
<reference evidence="5 6" key="1">
    <citation type="submission" date="2018-06" db="EMBL/GenBank/DDBJ databases">
        <authorList>
            <consortium name="Pathogen Informatics"/>
            <person name="Doyle S."/>
        </authorList>
    </citation>
    <scope>NUCLEOTIDE SEQUENCE [LARGE SCALE GENOMIC DNA]</scope>
    <source>
        <strain evidence="5 6">NCTC12151</strain>
    </source>
</reference>
<dbReference type="InterPro" id="IPR008920">
    <property type="entry name" value="TF_FadR/GntR_C"/>
</dbReference>
<keyword evidence="1" id="KW-0805">Transcription regulation</keyword>
<dbReference type="Gene3D" id="1.10.10.10">
    <property type="entry name" value="Winged helix-like DNA-binding domain superfamily/Winged helix DNA-binding domain"/>
    <property type="match status" value="1"/>
</dbReference>
<keyword evidence="3" id="KW-0804">Transcription</keyword>
<organism evidence="5 6">
    <name type="scientific">Leminorella richardii</name>
    <dbReference type="NCBI Taxonomy" id="158841"/>
    <lineage>
        <taxon>Bacteria</taxon>
        <taxon>Pseudomonadati</taxon>
        <taxon>Pseudomonadota</taxon>
        <taxon>Gammaproteobacteria</taxon>
        <taxon>Enterobacterales</taxon>
        <taxon>Budviciaceae</taxon>
        <taxon>Leminorella</taxon>
    </lineage>
</organism>
<dbReference type="AlphaFoldDB" id="A0A2X4UXD8"/>
<dbReference type="InterPro" id="IPR036388">
    <property type="entry name" value="WH-like_DNA-bd_sf"/>
</dbReference>
<dbReference type="Proteomes" id="UP000249005">
    <property type="component" value="Chromosome 1"/>
</dbReference>
<sequence length="227" mass="25721">MSTDKRSSGWTMKKIVRPQSMALIMAAQIRELIVNGDIELGALLSENDIASKLQVSRTPVREALQKLETERLVQIIPQRGTFVFDFNEQEMRQTCKMREILESGALDIALARDRSGLIAALEMHLEQGRTAMNSDPDAFRAADAAFHMALIEFSQNRDLIDAYHNIINRIRALLNRLARSNDELAGSQSDHEDIVSLLREGRDAAADERLRWHVGGLLRMFREKHVS</sequence>
<protein>
    <submittedName>
        <fullName evidence="5">Uncharacterized HTH-type transcriptional regulator ydfH</fullName>
    </submittedName>
</protein>
<feature type="domain" description="HTH gntR-type" evidence="4">
    <location>
        <begin position="19"/>
        <end position="86"/>
    </location>
</feature>
<dbReference type="SUPFAM" id="SSF46785">
    <property type="entry name" value="Winged helix' DNA-binding domain"/>
    <property type="match status" value="1"/>
</dbReference>
<dbReference type="GO" id="GO:0003700">
    <property type="term" value="F:DNA-binding transcription factor activity"/>
    <property type="evidence" value="ECO:0007669"/>
    <property type="project" value="InterPro"/>
</dbReference>
<accession>A0A2X4UXD8</accession>
<dbReference type="CDD" id="cd07377">
    <property type="entry name" value="WHTH_GntR"/>
    <property type="match status" value="1"/>
</dbReference>
<name>A0A2X4UXD8_9GAMM</name>
<dbReference type="PANTHER" id="PTHR43537">
    <property type="entry name" value="TRANSCRIPTIONAL REGULATOR, GNTR FAMILY"/>
    <property type="match status" value="1"/>
</dbReference>
<dbReference type="SMART" id="SM00345">
    <property type="entry name" value="HTH_GNTR"/>
    <property type="match status" value="1"/>
</dbReference>
<dbReference type="PANTHER" id="PTHR43537:SF51">
    <property type="entry name" value="HTH-TYPE TRANSCRIPTIONAL REGULATOR LGOR-RELATED"/>
    <property type="match status" value="1"/>
</dbReference>
<evidence type="ECO:0000256" key="3">
    <source>
        <dbReference type="ARBA" id="ARBA00023163"/>
    </source>
</evidence>
<dbReference type="Gene3D" id="1.20.120.530">
    <property type="entry name" value="GntR ligand-binding domain-like"/>
    <property type="match status" value="1"/>
</dbReference>
<dbReference type="InterPro" id="IPR011711">
    <property type="entry name" value="GntR_C"/>
</dbReference>
<evidence type="ECO:0000259" key="4">
    <source>
        <dbReference type="PROSITE" id="PS50949"/>
    </source>
</evidence>
<dbReference type="OrthoDB" id="9799812at2"/>
<dbReference type="PRINTS" id="PR00035">
    <property type="entry name" value="HTHGNTR"/>
</dbReference>
<keyword evidence="6" id="KW-1185">Reference proteome</keyword>
<dbReference type="EMBL" id="LS483470">
    <property type="protein sequence ID" value="SQI43533.1"/>
    <property type="molecule type" value="Genomic_DNA"/>
</dbReference>
<gene>
    <name evidence="5" type="primary">ydfH_3</name>
    <name evidence="5" type="ORF">NCTC12151_03129</name>
</gene>